<accession>A0ABD2PZ65</accession>
<sequence length="191" mass="21992">RNCSANHYDRVAQPVSRDYDRLVKTNQGSQARHHSVERQLQPPQNMPAQPLVFEPSSKRLSLPQVGLRMIPVRSPCKITASSVIINYIESLQGLQENRLNQHQVYAVATLNNRGRSRRRTREENEEIYAPESLFSAGHANRATRNSIYATIHRYNHFGSQLDVSAKRNLIRWWRSGTKQRLGISHISEKRA</sequence>
<evidence type="ECO:0000313" key="3">
    <source>
        <dbReference type="Proteomes" id="UP001626550"/>
    </source>
</evidence>
<evidence type="ECO:0000256" key="1">
    <source>
        <dbReference type="SAM" id="MobiDB-lite"/>
    </source>
</evidence>
<evidence type="ECO:0000313" key="2">
    <source>
        <dbReference type="EMBL" id="KAL3312719.1"/>
    </source>
</evidence>
<dbReference type="AlphaFoldDB" id="A0ABD2PZ65"/>
<dbReference type="EMBL" id="JBJKFK010001578">
    <property type="protein sequence ID" value="KAL3312719.1"/>
    <property type="molecule type" value="Genomic_DNA"/>
</dbReference>
<proteinExistence type="predicted"/>
<comment type="caution">
    <text evidence="2">The sequence shown here is derived from an EMBL/GenBank/DDBJ whole genome shotgun (WGS) entry which is preliminary data.</text>
</comment>
<feature type="non-terminal residue" evidence="2">
    <location>
        <position position="1"/>
    </location>
</feature>
<protein>
    <submittedName>
        <fullName evidence="2">Uncharacterized protein</fullName>
    </submittedName>
</protein>
<dbReference type="Proteomes" id="UP001626550">
    <property type="component" value="Unassembled WGS sequence"/>
</dbReference>
<reference evidence="2 3" key="1">
    <citation type="submission" date="2024-11" db="EMBL/GenBank/DDBJ databases">
        <title>Adaptive evolution of stress response genes in parasites aligns with host niche diversity.</title>
        <authorList>
            <person name="Hahn C."/>
            <person name="Resl P."/>
        </authorList>
    </citation>
    <scope>NUCLEOTIDE SEQUENCE [LARGE SCALE GENOMIC DNA]</scope>
    <source>
        <strain evidence="2">EGGRZ-B1_66</strain>
        <tissue evidence="2">Body</tissue>
    </source>
</reference>
<gene>
    <name evidence="2" type="ORF">Ciccas_008683</name>
</gene>
<keyword evidence="3" id="KW-1185">Reference proteome</keyword>
<organism evidence="2 3">
    <name type="scientific">Cichlidogyrus casuarinus</name>
    <dbReference type="NCBI Taxonomy" id="1844966"/>
    <lineage>
        <taxon>Eukaryota</taxon>
        <taxon>Metazoa</taxon>
        <taxon>Spiralia</taxon>
        <taxon>Lophotrochozoa</taxon>
        <taxon>Platyhelminthes</taxon>
        <taxon>Monogenea</taxon>
        <taxon>Monopisthocotylea</taxon>
        <taxon>Dactylogyridea</taxon>
        <taxon>Ancyrocephalidae</taxon>
        <taxon>Cichlidogyrus</taxon>
    </lineage>
</organism>
<feature type="region of interest" description="Disordered" evidence="1">
    <location>
        <begin position="25"/>
        <end position="49"/>
    </location>
</feature>
<name>A0ABD2PZ65_9PLAT</name>